<keyword evidence="1" id="KW-0732">Signal</keyword>
<sequence length="140" mass="16454">MKQFLLLLITSFSLSLSAQNEEYAGNYFLFNETEKGEILDYKLELSNNGTFQFISYRKDISKNEYHHYSKGTWTVSNKVIHFTTENIDLEDKKSLNFSGTTARVFKKSPRDKSDVIKPTFLQFYKSKIPWIENLKISKKE</sequence>
<name>A0ABY4KDQ6_9FLAO</name>
<gene>
    <name evidence="2" type="ORF">M0M57_15115</name>
</gene>
<feature type="signal peptide" evidence="1">
    <location>
        <begin position="1"/>
        <end position="20"/>
    </location>
</feature>
<accession>A0ABY4KDQ6</accession>
<dbReference type="RefSeq" id="WP_248433927.1">
    <property type="nucleotide sequence ID" value="NZ_CP096205.1"/>
</dbReference>
<evidence type="ECO:0000313" key="3">
    <source>
        <dbReference type="Proteomes" id="UP000830583"/>
    </source>
</evidence>
<dbReference type="Proteomes" id="UP000830583">
    <property type="component" value="Chromosome"/>
</dbReference>
<dbReference type="EMBL" id="CP096205">
    <property type="protein sequence ID" value="UPQ78936.1"/>
    <property type="molecule type" value="Genomic_DNA"/>
</dbReference>
<organism evidence="2 3">
    <name type="scientific">Flavobacterium azooxidireducens</name>
    <dbReference type="NCBI Taxonomy" id="1871076"/>
    <lineage>
        <taxon>Bacteria</taxon>
        <taxon>Pseudomonadati</taxon>
        <taxon>Bacteroidota</taxon>
        <taxon>Flavobacteriia</taxon>
        <taxon>Flavobacteriales</taxon>
        <taxon>Flavobacteriaceae</taxon>
        <taxon>Flavobacterium</taxon>
    </lineage>
</organism>
<proteinExistence type="predicted"/>
<evidence type="ECO:0000313" key="2">
    <source>
        <dbReference type="EMBL" id="UPQ78936.1"/>
    </source>
</evidence>
<keyword evidence="3" id="KW-1185">Reference proteome</keyword>
<evidence type="ECO:0008006" key="4">
    <source>
        <dbReference type="Google" id="ProtNLM"/>
    </source>
</evidence>
<feature type="chain" id="PRO_5046839895" description="Lipocalin-like domain-containing protein" evidence="1">
    <location>
        <begin position="21"/>
        <end position="140"/>
    </location>
</feature>
<reference evidence="2" key="1">
    <citation type="submission" date="2022-04" db="EMBL/GenBank/DDBJ databases">
        <title>Consumption of N2O by Flavobacterium azooxidireducens sp. nov. isolated from Decomposing Leaf Litter of Phragmites australis (Cav.).</title>
        <authorList>
            <person name="Behrendt U."/>
            <person name="Spanner T."/>
            <person name="Augustin J."/>
            <person name="Horn M.A."/>
            <person name="Kolb S."/>
            <person name="Ulrich A."/>
        </authorList>
    </citation>
    <scope>NUCLEOTIDE SEQUENCE</scope>
    <source>
        <strain evidence="2">IGB 4-14</strain>
    </source>
</reference>
<evidence type="ECO:0000256" key="1">
    <source>
        <dbReference type="SAM" id="SignalP"/>
    </source>
</evidence>
<protein>
    <recommendedName>
        <fullName evidence="4">Lipocalin-like domain-containing protein</fullName>
    </recommendedName>
</protein>